<feature type="domain" description="Response regulatory" evidence="2">
    <location>
        <begin position="13"/>
        <end position="130"/>
    </location>
</feature>
<dbReference type="PROSITE" id="PS51832">
    <property type="entry name" value="HD_GYP"/>
    <property type="match status" value="1"/>
</dbReference>
<evidence type="ECO:0000313" key="4">
    <source>
        <dbReference type="EMBL" id="MDK9559402.1"/>
    </source>
</evidence>
<dbReference type="Gene3D" id="3.40.50.2300">
    <property type="match status" value="1"/>
</dbReference>
<dbReference type="InterPro" id="IPR052020">
    <property type="entry name" value="Cyclic_di-GMP/3'3'-cGAMP_PDE"/>
</dbReference>
<dbReference type="PROSITE" id="PS50110">
    <property type="entry name" value="RESPONSE_REGULATORY"/>
    <property type="match status" value="1"/>
</dbReference>
<evidence type="ECO:0000313" key="5">
    <source>
        <dbReference type="Proteomes" id="UP001223547"/>
    </source>
</evidence>
<evidence type="ECO:0000259" key="2">
    <source>
        <dbReference type="PROSITE" id="PS50110"/>
    </source>
</evidence>
<reference evidence="4 5" key="1">
    <citation type="submission" date="2023-05" db="EMBL/GenBank/DDBJ databases">
        <title>Marinobacter albus sp. nov., a marine bacterium isolated from sand in a coastal intertidal zone of huludao.</title>
        <authorList>
            <person name="Deng T."/>
        </authorList>
    </citation>
    <scope>NUCLEOTIDE SEQUENCE [LARGE SCALE GENOMIC DNA]</scope>
    <source>
        <strain evidence="4 5">M216</strain>
    </source>
</reference>
<gene>
    <name evidence="4" type="ORF">QQF73_17340</name>
</gene>
<dbReference type="Pfam" id="PF13487">
    <property type="entry name" value="HD_5"/>
    <property type="match status" value="1"/>
</dbReference>
<evidence type="ECO:0000256" key="1">
    <source>
        <dbReference type="PROSITE-ProRule" id="PRU00169"/>
    </source>
</evidence>
<proteinExistence type="predicted"/>
<dbReference type="Proteomes" id="UP001223547">
    <property type="component" value="Unassembled WGS sequence"/>
</dbReference>
<dbReference type="PANTHER" id="PTHR45228">
    <property type="entry name" value="CYCLIC DI-GMP PHOSPHODIESTERASE TM_0186-RELATED"/>
    <property type="match status" value="1"/>
</dbReference>
<feature type="modified residue" description="4-aspartylphosphate" evidence="1">
    <location>
        <position position="63"/>
    </location>
</feature>
<keyword evidence="1" id="KW-0597">Phosphoprotein</keyword>
<protein>
    <submittedName>
        <fullName evidence="4">Response regulator</fullName>
    </submittedName>
</protein>
<keyword evidence="5" id="KW-1185">Reference proteome</keyword>
<accession>A0ABT7HHL4</accession>
<organism evidence="4 5">
    <name type="scientific">Marinobacter albus</name>
    <dbReference type="NCBI Taxonomy" id="3030833"/>
    <lineage>
        <taxon>Bacteria</taxon>
        <taxon>Pseudomonadati</taxon>
        <taxon>Pseudomonadota</taxon>
        <taxon>Gammaproteobacteria</taxon>
        <taxon>Pseudomonadales</taxon>
        <taxon>Marinobacteraceae</taxon>
        <taxon>Marinobacter</taxon>
    </lineage>
</organism>
<evidence type="ECO:0000259" key="3">
    <source>
        <dbReference type="PROSITE" id="PS51832"/>
    </source>
</evidence>
<dbReference type="InterPro" id="IPR001789">
    <property type="entry name" value="Sig_transdc_resp-reg_receiver"/>
</dbReference>
<dbReference type="InterPro" id="IPR003607">
    <property type="entry name" value="HD/PDEase_dom"/>
</dbReference>
<dbReference type="Pfam" id="PF00072">
    <property type="entry name" value="Response_reg"/>
    <property type="match status" value="1"/>
</dbReference>
<dbReference type="SUPFAM" id="SSF52172">
    <property type="entry name" value="CheY-like"/>
    <property type="match status" value="1"/>
</dbReference>
<dbReference type="InterPro" id="IPR037522">
    <property type="entry name" value="HD_GYP_dom"/>
</dbReference>
<dbReference type="SUPFAM" id="SSF109604">
    <property type="entry name" value="HD-domain/PDEase-like"/>
    <property type="match status" value="1"/>
</dbReference>
<dbReference type="CDD" id="cd00077">
    <property type="entry name" value="HDc"/>
    <property type="match status" value="1"/>
</dbReference>
<dbReference type="EMBL" id="JASSQD010000003">
    <property type="protein sequence ID" value="MDK9559402.1"/>
    <property type="molecule type" value="Genomic_DNA"/>
</dbReference>
<comment type="caution">
    <text evidence="4">The sequence shown here is derived from an EMBL/GenBank/DDBJ whole genome shotgun (WGS) entry which is preliminary data.</text>
</comment>
<dbReference type="SMART" id="SM00471">
    <property type="entry name" value="HDc"/>
    <property type="match status" value="1"/>
</dbReference>
<dbReference type="PANTHER" id="PTHR45228:SF1">
    <property type="entry name" value="CYCLIC DI-GMP PHOSPHODIESTERASE TM_0186"/>
    <property type="match status" value="1"/>
</dbReference>
<name>A0ABT7HHL4_9GAMM</name>
<feature type="domain" description="HD-GYP" evidence="3">
    <location>
        <begin position="157"/>
        <end position="354"/>
    </location>
</feature>
<dbReference type="SMART" id="SM00448">
    <property type="entry name" value="REC"/>
    <property type="match status" value="1"/>
</dbReference>
<dbReference type="Gene3D" id="1.10.3210.10">
    <property type="entry name" value="Hypothetical protein af1432"/>
    <property type="match status" value="1"/>
</dbReference>
<sequence>MHVIPEENLFEQTIFVIDDEPVNLKLLNKILKNAGYLNLVLISDPRDVIASYREHRPSLILLDLNMPNIDGYQIMEQLKDLDDPLLPPIIVLTAQNQQDYLLRALETGARDFVNKPFDRRELLMRVRNFLDAHVAHKLVRDQKNHLELLVEERTRELQATRLGIIRRLGHAAEYRDEETGNHILRMSKMCALLASKAGYNKQQCDLILAASPMHDIGKIGIPDSVLLKPGKLDPEEWRIMKSHSEIGARLLEGDDSELLAMAREIALTHHEKWDGTGYPNGLQGKAIPLPGRIAALADVFDALTSPRPYKEAWPMEKAVELIRENRGNHFDPDLVDLFLGNLDDFLEIKLAHQDGTD</sequence>
<dbReference type="RefSeq" id="WP_219868586.1">
    <property type="nucleotide sequence ID" value="NZ_JASSQD010000003.1"/>
</dbReference>
<dbReference type="CDD" id="cd17551">
    <property type="entry name" value="REC_RpfG-like"/>
    <property type="match status" value="1"/>
</dbReference>
<dbReference type="InterPro" id="IPR011006">
    <property type="entry name" value="CheY-like_superfamily"/>
</dbReference>